<keyword evidence="2" id="KW-0808">Transferase</keyword>
<evidence type="ECO:0000256" key="1">
    <source>
        <dbReference type="ARBA" id="ARBA00004752"/>
    </source>
</evidence>
<evidence type="ECO:0000256" key="6">
    <source>
        <dbReference type="PROSITE-ProRule" id="PRU01373"/>
    </source>
</evidence>
<comment type="pathway">
    <text evidence="1 6">Cell wall biogenesis; peptidoglycan biosynthesis.</text>
</comment>
<evidence type="ECO:0000313" key="9">
    <source>
        <dbReference type="Proteomes" id="UP001232245"/>
    </source>
</evidence>
<dbReference type="Proteomes" id="UP001232245">
    <property type="component" value="Unassembled WGS sequence"/>
</dbReference>
<dbReference type="Gene3D" id="2.40.440.10">
    <property type="entry name" value="L,D-transpeptidase catalytic domain-like"/>
    <property type="match status" value="1"/>
</dbReference>
<dbReference type="PROSITE" id="PS52029">
    <property type="entry name" value="LD_TPASE"/>
    <property type="match status" value="1"/>
</dbReference>
<comment type="caution">
    <text evidence="8">The sequence shown here is derived from an EMBL/GenBank/DDBJ whole genome shotgun (WGS) entry which is preliminary data.</text>
</comment>
<dbReference type="InterPro" id="IPR050979">
    <property type="entry name" value="LD-transpeptidase"/>
</dbReference>
<name>A0ABT9Z9U8_9BACI</name>
<keyword evidence="3 6" id="KW-0133">Cell shape</keyword>
<dbReference type="Pfam" id="PF01471">
    <property type="entry name" value="PG_binding_1"/>
    <property type="match status" value="1"/>
</dbReference>
<dbReference type="PANTHER" id="PTHR30582">
    <property type="entry name" value="L,D-TRANSPEPTIDASE"/>
    <property type="match status" value="1"/>
</dbReference>
<feature type="domain" description="L,D-TPase catalytic" evidence="7">
    <location>
        <begin position="29"/>
        <end position="153"/>
    </location>
</feature>
<dbReference type="InterPro" id="IPR036366">
    <property type="entry name" value="PGBDSf"/>
</dbReference>
<accession>A0ABT9Z9U8</accession>
<feature type="active site" description="Nucleophile" evidence="6">
    <location>
        <position position="129"/>
    </location>
</feature>
<reference evidence="8 9" key="1">
    <citation type="submission" date="2023-07" db="EMBL/GenBank/DDBJ databases">
        <title>Genomic Encyclopedia of Type Strains, Phase IV (KMG-IV): sequencing the most valuable type-strain genomes for metagenomic binning, comparative biology and taxonomic classification.</title>
        <authorList>
            <person name="Goeker M."/>
        </authorList>
    </citation>
    <scope>NUCLEOTIDE SEQUENCE [LARGE SCALE GENOMIC DNA]</scope>
    <source>
        <strain evidence="8 9">DSM 17723</strain>
    </source>
</reference>
<dbReference type="EMBL" id="JAUSTZ010000013">
    <property type="protein sequence ID" value="MDQ0228035.1"/>
    <property type="molecule type" value="Genomic_DNA"/>
</dbReference>
<dbReference type="RefSeq" id="WP_307190857.1">
    <property type="nucleotide sequence ID" value="NZ_JAUSTZ010000013.1"/>
</dbReference>
<sequence length="247" mass="26879">MKKLLLICTVSLIALFLVISPKAKAIEGDLIIINKSTNQLAFFENGILVKQFRIATGKKPSYTPEGTFQIVNKIKNRPYYSGNIAGGDPNNPLGNRWLGINARGTNGDIYAIHGNNNPDSIGTYASNGCIRMHDAEIDWLYERVSVNTTVHITSSLQSFESIAASIGYHTNSDSVNGEKSNFLKYGARGEAVREIQKQLTNLGYNTGGVDGIFGKQTEQAVIDFQMQHGLLADGIVGPQTSKVLAKQ</sequence>
<dbReference type="InterPro" id="IPR005490">
    <property type="entry name" value="LD_TPept_cat_dom"/>
</dbReference>
<dbReference type="SUPFAM" id="SSF141523">
    <property type="entry name" value="L,D-transpeptidase catalytic domain-like"/>
    <property type="match status" value="1"/>
</dbReference>
<dbReference type="InterPro" id="IPR036365">
    <property type="entry name" value="PGBD-like_sf"/>
</dbReference>
<keyword evidence="5 6" id="KW-0961">Cell wall biogenesis/degradation</keyword>
<dbReference type="InterPro" id="IPR038063">
    <property type="entry name" value="Transpep_catalytic_dom"/>
</dbReference>
<evidence type="ECO:0000256" key="4">
    <source>
        <dbReference type="ARBA" id="ARBA00022984"/>
    </source>
</evidence>
<keyword evidence="4 6" id="KW-0573">Peptidoglycan synthesis</keyword>
<protein>
    <recommendedName>
        <fullName evidence="7">L,D-TPase catalytic domain-containing protein</fullName>
    </recommendedName>
</protein>
<proteinExistence type="predicted"/>
<evidence type="ECO:0000256" key="3">
    <source>
        <dbReference type="ARBA" id="ARBA00022960"/>
    </source>
</evidence>
<evidence type="ECO:0000256" key="2">
    <source>
        <dbReference type="ARBA" id="ARBA00022679"/>
    </source>
</evidence>
<gene>
    <name evidence="8" type="ORF">J2S02_004399</name>
</gene>
<dbReference type="Gene3D" id="1.10.101.10">
    <property type="entry name" value="PGBD-like superfamily/PGBD"/>
    <property type="match status" value="1"/>
</dbReference>
<feature type="active site" description="Proton donor/acceptor" evidence="6">
    <location>
        <position position="113"/>
    </location>
</feature>
<dbReference type="PANTHER" id="PTHR30582:SF4">
    <property type="entry name" value="L,D-TRANSPEPTIDASE YQJB-RELATED"/>
    <property type="match status" value="1"/>
</dbReference>
<evidence type="ECO:0000256" key="5">
    <source>
        <dbReference type="ARBA" id="ARBA00023316"/>
    </source>
</evidence>
<evidence type="ECO:0000259" key="7">
    <source>
        <dbReference type="PROSITE" id="PS52029"/>
    </source>
</evidence>
<dbReference type="CDD" id="cd16913">
    <property type="entry name" value="YkuD_like"/>
    <property type="match status" value="1"/>
</dbReference>
<dbReference type="SUPFAM" id="SSF47090">
    <property type="entry name" value="PGBD-like"/>
    <property type="match status" value="1"/>
</dbReference>
<organism evidence="8 9">
    <name type="scientific">Metabacillus niabensis</name>
    <dbReference type="NCBI Taxonomy" id="324854"/>
    <lineage>
        <taxon>Bacteria</taxon>
        <taxon>Bacillati</taxon>
        <taxon>Bacillota</taxon>
        <taxon>Bacilli</taxon>
        <taxon>Bacillales</taxon>
        <taxon>Bacillaceae</taxon>
        <taxon>Metabacillus</taxon>
    </lineage>
</organism>
<dbReference type="Pfam" id="PF03734">
    <property type="entry name" value="YkuD"/>
    <property type="match status" value="1"/>
</dbReference>
<evidence type="ECO:0000313" key="8">
    <source>
        <dbReference type="EMBL" id="MDQ0228035.1"/>
    </source>
</evidence>
<keyword evidence="9" id="KW-1185">Reference proteome</keyword>
<dbReference type="InterPro" id="IPR002477">
    <property type="entry name" value="Peptidoglycan-bd-like"/>
</dbReference>